<feature type="transmembrane region" description="Helical" evidence="9">
    <location>
        <begin position="67"/>
        <end position="89"/>
    </location>
</feature>
<keyword evidence="8 9" id="KW-0472">Membrane</keyword>
<keyword evidence="4 9" id="KW-1003">Cell membrane</keyword>
<comment type="similarity">
    <text evidence="2 9">Belongs to the ABC-2 integral membrane protein family.</text>
</comment>
<protein>
    <recommendedName>
        <fullName evidence="9">Transport permease protein</fullName>
    </recommendedName>
</protein>
<feature type="domain" description="ABC transmembrane type-2" evidence="10">
    <location>
        <begin position="36"/>
        <end position="254"/>
    </location>
</feature>
<evidence type="ECO:0000256" key="1">
    <source>
        <dbReference type="ARBA" id="ARBA00004429"/>
    </source>
</evidence>
<dbReference type="PANTHER" id="PTHR30413">
    <property type="entry name" value="INNER MEMBRANE TRANSPORT PERMEASE"/>
    <property type="match status" value="1"/>
</dbReference>
<evidence type="ECO:0000313" key="11">
    <source>
        <dbReference type="EMBL" id="HCL02826.1"/>
    </source>
</evidence>
<organism evidence="11 12">
    <name type="scientific">Lachnoclostridium phytofermentans</name>
    <dbReference type="NCBI Taxonomy" id="66219"/>
    <lineage>
        <taxon>Bacteria</taxon>
        <taxon>Bacillati</taxon>
        <taxon>Bacillota</taxon>
        <taxon>Clostridia</taxon>
        <taxon>Lachnospirales</taxon>
        <taxon>Lachnospiraceae</taxon>
    </lineage>
</organism>
<evidence type="ECO:0000256" key="9">
    <source>
        <dbReference type="RuleBase" id="RU361157"/>
    </source>
</evidence>
<sequence>MEDNLKRILSNFKKYRYLLVELIKKDIKLKYRNSVLGLFWTMLEPLLTMIVLTIVFTTLMGHDTPHYPVFVLCGRLLYSYFSNGTKLALKSIRRNSAMIRKVYVPKYIYPLSSTLSGFVTFLISLFVLFVVAIQQDIKPTWHLLEAIFPMLTLLVLTIGVGFILATLGVFFRDTEYLWGVILTLIMYASAVFYNPDKILKSSNAWILKYNPLFGIIQNFRNAVLGDPMNTKYFLYSAGISVLLLIIGVFMFYRKQDKFVLYI</sequence>
<feature type="transmembrane region" description="Helical" evidence="9">
    <location>
        <begin position="146"/>
        <end position="169"/>
    </location>
</feature>
<comment type="subcellular location">
    <subcellularLocation>
        <location evidence="1">Cell inner membrane</location>
        <topology evidence="1">Multi-pass membrane protein</topology>
    </subcellularLocation>
    <subcellularLocation>
        <location evidence="9">Cell membrane</location>
        <topology evidence="9">Multi-pass membrane protein</topology>
    </subcellularLocation>
</comment>
<evidence type="ECO:0000256" key="2">
    <source>
        <dbReference type="ARBA" id="ARBA00007783"/>
    </source>
</evidence>
<dbReference type="Pfam" id="PF01061">
    <property type="entry name" value="ABC2_membrane"/>
    <property type="match status" value="1"/>
</dbReference>
<evidence type="ECO:0000256" key="6">
    <source>
        <dbReference type="ARBA" id="ARBA00022692"/>
    </source>
</evidence>
<evidence type="ECO:0000259" key="10">
    <source>
        <dbReference type="PROSITE" id="PS51012"/>
    </source>
</evidence>
<name>A0A3D2X759_9FIRM</name>
<dbReference type="GO" id="GO:0005886">
    <property type="term" value="C:plasma membrane"/>
    <property type="evidence" value="ECO:0007669"/>
    <property type="project" value="UniProtKB-SubCell"/>
</dbReference>
<evidence type="ECO:0000256" key="5">
    <source>
        <dbReference type="ARBA" id="ARBA00022519"/>
    </source>
</evidence>
<accession>A0A3D2X759</accession>
<evidence type="ECO:0000256" key="8">
    <source>
        <dbReference type="ARBA" id="ARBA00023136"/>
    </source>
</evidence>
<dbReference type="PANTHER" id="PTHR30413:SF8">
    <property type="entry name" value="TRANSPORT PERMEASE PROTEIN"/>
    <property type="match status" value="1"/>
</dbReference>
<dbReference type="AlphaFoldDB" id="A0A3D2X759"/>
<dbReference type="PROSITE" id="PS51012">
    <property type="entry name" value="ABC_TM2"/>
    <property type="match status" value="1"/>
</dbReference>
<dbReference type="EMBL" id="DPVV01000348">
    <property type="protein sequence ID" value="HCL02826.1"/>
    <property type="molecule type" value="Genomic_DNA"/>
</dbReference>
<evidence type="ECO:0000256" key="4">
    <source>
        <dbReference type="ARBA" id="ARBA00022475"/>
    </source>
</evidence>
<reference evidence="11 12" key="1">
    <citation type="journal article" date="2018" name="Nat. Biotechnol.">
        <title>A standardized bacterial taxonomy based on genome phylogeny substantially revises the tree of life.</title>
        <authorList>
            <person name="Parks D.H."/>
            <person name="Chuvochina M."/>
            <person name="Waite D.W."/>
            <person name="Rinke C."/>
            <person name="Skarshewski A."/>
            <person name="Chaumeil P.A."/>
            <person name="Hugenholtz P."/>
        </authorList>
    </citation>
    <scope>NUCLEOTIDE SEQUENCE [LARGE SCALE GENOMIC DNA]</scope>
    <source>
        <strain evidence="11">UBA11728</strain>
    </source>
</reference>
<keyword evidence="6 9" id="KW-0812">Transmembrane</keyword>
<feature type="transmembrane region" description="Helical" evidence="9">
    <location>
        <begin position="176"/>
        <end position="193"/>
    </location>
</feature>
<dbReference type="GO" id="GO:0140359">
    <property type="term" value="F:ABC-type transporter activity"/>
    <property type="evidence" value="ECO:0007669"/>
    <property type="project" value="InterPro"/>
</dbReference>
<evidence type="ECO:0000256" key="7">
    <source>
        <dbReference type="ARBA" id="ARBA00022989"/>
    </source>
</evidence>
<feature type="transmembrane region" description="Helical" evidence="9">
    <location>
        <begin position="35"/>
        <end position="61"/>
    </location>
</feature>
<gene>
    <name evidence="11" type="ORF">DHW61_10520</name>
</gene>
<dbReference type="GO" id="GO:0015920">
    <property type="term" value="P:lipopolysaccharide transport"/>
    <property type="evidence" value="ECO:0007669"/>
    <property type="project" value="TreeGrafter"/>
</dbReference>
<keyword evidence="5" id="KW-0997">Cell inner membrane</keyword>
<keyword evidence="3 9" id="KW-0813">Transport</keyword>
<dbReference type="InterPro" id="IPR013525">
    <property type="entry name" value="ABC2_TM"/>
</dbReference>
<evidence type="ECO:0000313" key="12">
    <source>
        <dbReference type="Proteomes" id="UP000262969"/>
    </source>
</evidence>
<dbReference type="InterPro" id="IPR047817">
    <property type="entry name" value="ABC2_TM_bact-type"/>
</dbReference>
<proteinExistence type="inferred from homology"/>
<keyword evidence="7 9" id="KW-1133">Transmembrane helix</keyword>
<comment type="caution">
    <text evidence="11">The sequence shown here is derived from an EMBL/GenBank/DDBJ whole genome shotgun (WGS) entry which is preliminary data.</text>
</comment>
<feature type="transmembrane region" description="Helical" evidence="9">
    <location>
        <begin position="109"/>
        <end position="134"/>
    </location>
</feature>
<dbReference type="Proteomes" id="UP000262969">
    <property type="component" value="Unassembled WGS sequence"/>
</dbReference>
<feature type="transmembrane region" description="Helical" evidence="9">
    <location>
        <begin position="232"/>
        <end position="252"/>
    </location>
</feature>
<evidence type="ECO:0000256" key="3">
    <source>
        <dbReference type="ARBA" id="ARBA00022448"/>
    </source>
</evidence>